<dbReference type="SMART" id="SM00562">
    <property type="entry name" value="NDK"/>
    <property type="match status" value="1"/>
</dbReference>
<evidence type="ECO:0000256" key="15">
    <source>
        <dbReference type="RuleBase" id="RU004013"/>
    </source>
</evidence>
<dbReference type="RefSeq" id="WP_012448048.1">
    <property type="nucleotide sequence ID" value="NC_010718.1"/>
</dbReference>
<dbReference type="GO" id="GO:0004550">
    <property type="term" value="F:nucleoside diphosphate kinase activity"/>
    <property type="evidence" value="ECO:0007669"/>
    <property type="project" value="UniProtKB-UniRule"/>
</dbReference>
<organism evidence="17 18">
    <name type="scientific">Natranaerobius thermophilus (strain ATCC BAA-1301 / DSM 18059 / JW/NM-WN-LF)</name>
    <dbReference type="NCBI Taxonomy" id="457570"/>
    <lineage>
        <taxon>Bacteria</taxon>
        <taxon>Bacillati</taxon>
        <taxon>Bacillota</taxon>
        <taxon>Clostridia</taxon>
        <taxon>Natranaerobiales</taxon>
        <taxon>Natranaerobiaceae</taxon>
        <taxon>Natranaerobius</taxon>
    </lineage>
</organism>
<evidence type="ECO:0000256" key="4">
    <source>
        <dbReference type="ARBA" id="ARBA00017632"/>
    </source>
</evidence>
<evidence type="ECO:0000256" key="13">
    <source>
        <dbReference type="PROSITE-ProRule" id="PRU00706"/>
    </source>
</evidence>
<dbReference type="FunCoup" id="B2A4K4">
    <property type="interactions" value="379"/>
</dbReference>
<comment type="similarity">
    <text evidence="2 12 13 14">Belongs to the NDK family.</text>
</comment>
<dbReference type="CDD" id="cd04413">
    <property type="entry name" value="NDPk_I"/>
    <property type="match status" value="1"/>
</dbReference>
<evidence type="ECO:0000256" key="11">
    <source>
        <dbReference type="ARBA" id="ARBA00023080"/>
    </source>
</evidence>
<dbReference type="NCBIfam" id="NF001908">
    <property type="entry name" value="PRK00668.1"/>
    <property type="match status" value="1"/>
</dbReference>
<comment type="subunit">
    <text evidence="12">Homotetramer.</text>
</comment>
<evidence type="ECO:0000313" key="17">
    <source>
        <dbReference type="EMBL" id="ACB85179.1"/>
    </source>
</evidence>
<keyword evidence="5 12" id="KW-0808">Transferase</keyword>
<comment type="catalytic activity">
    <reaction evidence="12 15">
        <text>a 2'-deoxyribonucleoside 5'-diphosphate + ATP = a 2'-deoxyribonucleoside 5'-triphosphate + ADP</text>
        <dbReference type="Rhea" id="RHEA:44640"/>
        <dbReference type="ChEBI" id="CHEBI:30616"/>
        <dbReference type="ChEBI" id="CHEBI:61560"/>
        <dbReference type="ChEBI" id="CHEBI:73316"/>
        <dbReference type="ChEBI" id="CHEBI:456216"/>
        <dbReference type="EC" id="2.7.4.6"/>
    </reaction>
</comment>
<evidence type="ECO:0000259" key="16">
    <source>
        <dbReference type="SMART" id="SM00562"/>
    </source>
</evidence>
<dbReference type="STRING" id="457570.Nther_1605"/>
<sequence length="139" mass="15757">MSSQNEQTFVMVKPDGVERGLVGEIISRLENKRLNLRKITMLEVSKELAQTHYQEHRDKPFFNDLINYITSGPVVAMVWEGDNVIEVVRKLIGDTDPKKAAPGTIRGDLALDITYNLVHGSDSEDTAKREINLFFRPTN</sequence>
<keyword evidence="18" id="KW-1185">Reference proteome</keyword>
<reference evidence="17 18" key="2">
    <citation type="journal article" date="2011" name="J. Bacteriol.">
        <title>Complete genome sequence of the anaerobic, halophilic alkalithermophile Natranaerobius thermophilus JW/NM-WN-LF.</title>
        <authorList>
            <person name="Zhao B."/>
            <person name="Mesbah N.M."/>
            <person name="Dalin E."/>
            <person name="Goodwin L."/>
            <person name="Nolan M."/>
            <person name="Pitluck S."/>
            <person name="Chertkov O."/>
            <person name="Brettin T.S."/>
            <person name="Han J."/>
            <person name="Larimer F.W."/>
            <person name="Land M.L."/>
            <person name="Hauser L."/>
            <person name="Kyrpides N."/>
            <person name="Wiegel J."/>
        </authorList>
    </citation>
    <scope>NUCLEOTIDE SEQUENCE [LARGE SCALE GENOMIC DNA]</scope>
    <source>
        <strain evidence="18">ATCC BAA-1301 / DSM 18059 / JW/NM-WN-LF</strain>
    </source>
</reference>
<evidence type="ECO:0000256" key="3">
    <source>
        <dbReference type="ARBA" id="ARBA00012966"/>
    </source>
</evidence>
<dbReference type="PROSITE" id="PS51374">
    <property type="entry name" value="NDPK_LIKE"/>
    <property type="match status" value="1"/>
</dbReference>
<dbReference type="SUPFAM" id="SSF54919">
    <property type="entry name" value="Nucleoside diphosphate kinase, NDK"/>
    <property type="match status" value="1"/>
</dbReference>
<evidence type="ECO:0000256" key="7">
    <source>
        <dbReference type="ARBA" id="ARBA00022741"/>
    </source>
</evidence>
<dbReference type="Pfam" id="PF00334">
    <property type="entry name" value="NDK"/>
    <property type="match status" value="1"/>
</dbReference>
<dbReference type="GO" id="GO:0006183">
    <property type="term" value="P:GTP biosynthetic process"/>
    <property type="evidence" value="ECO:0007669"/>
    <property type="project" value="UniProtKB-UniRule"/>
</dbReference>
<comment type="subcellular location">
    <subcellularLocation>
        <location evidence="12">Cytoplasm</location>
    </subcellularLocation>
</comment>
<dbReference type="InterPro" id="IPR001564">
    <property type="entry name" value="Nucleoside_diP_kinase"/>
</dbReference>
<keyword evidence="9 12" id="KW-0067">ATP-binding</keyword>
<feature type="domain" description="Nucleoside diphosphate kinase-like" evidence="16">
    <location>
        <begin position="5"/>
        <end position="139"/>
    </location>
</feature>
<comment type="catalytic activity">
    <reaction evidence="12">
        <text>a ribonucleoside 5'-diphosphate + ATP = a ribonucleoside 5'-triphosphate + ADP</text>
        <dbReference type="Rhea" id="RHEA:18113"/>
        <dbReference type="ChEBI" id="CHEBI:30616"/>
        <dbReference type="ChEBI" id="CHEBI:57930"/>
        <dbReference type="ChEBI" id="CHEBI:61557"/>
        <dbReference type="ChEBI" id="CHEBI:456216"/>
        <dbReference type="EC" id="2.7.4.6"/>
    </reaction>
</comment>
<keyword evidence="12" id="KW-0597">Phosphoprotein</keyword>
<evidence type="ECO:0000256" key="1">
    <source>
        <dbReference type="ARBA" id="ARBA00001946"/>
    </source>
</evidence>
<protein>
    <recommendedName>
        <fullName evidence="4 12">Nucleoside diphosphate kinase</fullName>
        <shortName evidence="12">NDK</shortName>
        <shortName evidence="12">NDP kinase</shortName>
        <ecNumber evidence="3 12">2.7.4.6</ecNumber>
    </recommendedName>
    <alternativeName>
        <fullName evidence="12">Nucleoside-2-P kinase</fullName>
    </alternativeName>
</protein>
<dbReference type="InterPro" id="IPR023005">
    <property type="entry name" value="Nucleoside_diP_kinase_AS"/>
</dbReference>
<dbReference type="HAMAP" id="MF_00451">
    <property type="entry name" value="NDP_kinase"/>
    <property type="match status" value="1"/>
</dbReference>
<dbReference type="EMBL" id="CP001034">
    <property type="protein sequence ID" value="ACB85179.1"/>
    <property type="molecule type" value="Genomic_DNA"/>
</dbReference>
<dbReference type="GO" id="GO:0046872">
    <property type="term" value="F:metal ion binding"/>
    <property type="evidence" value="ECO:0007669"/>
    <property type="project" value="UniProtKB-KW"/>
</dbReference>
<dbReference type="AlphaFoldDB" id="B2A4K4"/>
<comment type="function">
    <text evidence="12">Major role in the synthesis of nucleoside triphosphates other than ATP. The ATP gamma phosphate is transferred to the NDP beta phosphate via a ping-pong mechanism, using a phosphorylated active-site intermediate.</text>
</comment>
<evidence type="ECO:0000256" key="14">
    <source>
        <dbReference type="RuleBase" id="RU004011"/>
    </source>
</evidence>
<evidence type="ECO:0000256" key="12">
    <source>
        <dbReference type="HAMAP-Rule" id="MF_00451"/>
    </source>
</evidence>
<keyword evidence="8 12" id="KW-0418">Kinase</keyword>
<feature type="binding site" evidence="12 13">
    <location>
        <position position="106"/>
    </location>
    <ligand>
        <name>ATP</name>
        <dbReference type="ChEBI" id="CHEBI:30616"/>
    </ligand>
</feature>
<name>B2A4K4_NATTJ</name>
<dbReference type="InterPro" id="IPR036850">
    <property type="entry name" value="NDK-like_dom_sf"/>
</dbReference>
<proteinExistence type="inferred from homology"/>
<evidence type="ECO:0000313" key="18">
    <source>
        <dbReference type="Proteomes" id="UP000001683"/>
    </source>
</evidence>
<comment type="cofactor">
    <cofactor evidence="1 12">
        <name>Mg(2+)</name>
        <dbReference type="ChEBI" id="CHEBI:18420"/>
    </cofactor>
</comment>
<evidence type="ECO:0000256" key="6">
    <source>
        <dbReference type="ARBA" id="ARBA00022723"/>
    </source>
</evidence>
<dbReference type="InParanoid" id="B2A4K4"/>
<feature type="binding site" evidence="12 13">
    <location>
        <position position="116"/>
    </location>
    <ligand>
        <name>ATP</name>
        <dbReference type="ChEBI" id="CHEBI:30616"/>
    </ligand>
</feature>
<reference evidence="17 18" key="1">
    <citation type="submission" date="2008-04" db="EMBL/GenBank/DDBJ databases">
        <title>Complete sequence of chromosome of Natranaerobius thermophilus JW/NM-WN-LF.</title>
        <authorList>
            <consortium name="US DOE Joint Genome Institute"/>
            <person name="Copeland A."/>
            <person name="Lucas S."/>
            <person name="Lapidus A."/>
            <person name="Glavina del Rio T."/>
            <person name="Dalin E."/>
            <person name="Tice H."/>
            <person name="Bruce D."/>
            <person name="Goodwin L."/>
            <person name="Pitluck S."/>
            <person name="Chertkov O."/>
            <person name="Brettin T."/>
            <person name="Detter J.C."/>
            <person name="Han C."/>
            <person name="Kuske C.R."/>
            <person name="Schmutz J."/>
            <person name="Larimer F."/>
            <person name="Land M."/>
            <person name="Hauser L."/>
            <person name="Kyrpides N."/>
            <person name="Lykidis A."/>
            <person name="Mesbah N.M."/>
            <person name="Wiegel J."/>
        </authorList>
    </citation>
    <scope>NUCLEOTIDE SEQUENCE [LARGE SCALE GENOMIC DNA]</scope>
    <source>
        <strain evidence="18">ATCC BAA-1301 / DSM 18059 / JW/NM-WN-LF</strain>
    </source>
</reference>
<feature type="binding site" evidence="12 13">
    <location>
        <position position="89"/>
    </location>
    <ligand>
        <name>ATP</name>
        <dbReference type="ChEBI" id="CHEBI:30616"/>
    </ligand>
</feature>
<evidence type="ECO:0000256" key="2">
    <source>
        <dbReference type="ARBA" id="ARBA00008142"/>
    </source>
</evidence>
<keyword evidence="10 12" id="KW-0460">Magnesium</keyword>
<dbReference type="HOGENOM" id="CLU_060216_6_3_9"/>
<keyword evidence="7 12" id="KW-0547">Nucleotide-binding</keyword>
<dbReference type="FunFam" id="3.30.70.141:FF:000003">
    <property type="entry name" value="Nucleoside diphosphate kinase"/>
    <property type="match status" value="1"/>
</dbReference>
<dbReference type="Gene3D" id="3.30.70.141">
    <property type="entry name" value="Nucleoside diphosphate kinase-like domain"/>
    <property type="match status" value="1"/>
</dbReference>
<feature type="binding site" evidence="12 13">
    <location>
        <position position="13"/>
    </location>
    <ligand>
        <name>ATP</name>
        <dbReference type="ChEBI" id="CHEBI:30616"/>
    </ligand>
</feature>
<feature type="binding site" evidence="12 13">
    <location>
        <position position="61"/>
    </location>
    <ligand>
        <name>ATP</name>
        <dbReference type="ChEBI" id="CHEBI:30616"/>
    </ligand>
</feature>
<evidence type="ECO:0000256" key="9">
    <source>
        <dbReference type="ARBA" id="ARBA00022840"/>
    </source>
</evidence>
<dbReference type="GO" id="GO:0006228">
    <property type="term" value="P:UTP biosynthetic process"/>
    <property type="evidence" value="ECO:0007669"/>
    <property type="project" value="UniProtKB-UniRule"/>
</dbReference>
<evidence type="ECO:0000256" key="8">
    <source>
        <dbReference type="ARBA" id="ARBA00022777"/>
    </source>
</evidence>
<keyword evidence="11 12" id="KW-0546">Nucleotide metabolism</keyword>
<accession>B2A4K4</accession>
<dbReference type="GO" id="GO:0005524">
    <property type="term" value="F:ATP binding"/>
    <property type="evidence" value="ECO:0007669"/>
    <property type="project" value="UniProtKB-UniRule"/>
</dbReference>
<dbReference type="GO" id="GO:0006241">
    <property type="term" value="P:CTP biosynthetic process"/>
    <property type="evidence" value="ECO:0007669"/>
    <property type="project" value="UniProtKB-UniRule"/>
</dbReference>
<dbReference type="InterPro" id="IPR034907">
    <property type="entry name" value="NDK-like_dom"/>
</dbReference>
<dbReference type="PRINTS" id="PR01243">
    <property type="entry name" value="NUCDPKINASE"/>
</dbReference>
<gene>
    <name evidence="12" type="primary">ndk</name>
    <name evidence="17" type="ordered locus">Nther_1605</name>
</gene>
<dbReference type="OrthoDB" id="9801161at2"/>
<evidence type="ECO:0000256" key="5">
    <source>
        <dbReference type="ARBA" id="ARBA00022679"/>
    </source>
</evidence>
<feature type="binding site" evidence="12 13">
    <location>
        <position position="95"/>
    </location>
    <ligand>
        <name>ATP</name>
        <dbReference type="ChEBI" id="CHEBI:30616"/>
    </ligand>
</feature>
<keyword evidence="6 12" id="KW-0479">Metal-binding</keyword>
<feature type="active site" description="Pros-phosphohistidine intermediate" evidence="12 13">
    <location>
        <position position="119"/>
    </location>
</feature>
<dbReference type="KEGG" id="nth:Nther_1605"/>
<dbReference type="eggNOG" id="COG0105">
    <property type="taxonomic scope" value="Bacteria"/>
</dbReference>
<dbReference type="GO" id="GO:0005737">
    <property type="term" value="C:cytoplasm"/>
    <property type="evidence" value="ECO:0007669"/>
    <property type="project" value="UniProtKB-SubCell"/>
</dbReference>
<dbReference type="PANTHER" id="PTHR11349">
    <property type="entry name" value="NUCLEOSIDE DIPHOSPHATE KINASE"/>
    <property type="match status" value="1"/>
</dbReference>
<dbReference type="Proteomes" id="UP000001683">
    <property type="component" value="Chromosome"/>
</dbReference>
<keyword evidence="12" id="KW-0963">Cytoplasm</keyword>
<evidence type="ECO:0000256" key="10">
    <source>
        <dbReference type="ARBA" id="ARBA00022842"/>
    </source>
</evidence>
<dbReference type="PROSITE" id="PS00469">
    <property type="entry name" value="NDPK"/>
    <property type="match status" value="1"/>
</dbReference>
<dbReference type="EC" id="2.7.4.6" evidence="3 12"/>